<organism evidence="1 2">
    <name type="scientific">Hohenbuehelia grisea</name>
    <dbReference type="NCBI Taxonomy" id="104357"/>
    <lineage>
        <taxon>Eukaryota</taxon>
        <taxon>Fungi</taxon>
        <taxon>Dikarya</taxon>
        <taxon>Basidiomycota</taxon>
        <taxon>Agaricomycotina</taxon>
        <taxon>Agaricomycetes</taxon>
        <taxon>Agaricomycetidae</taxon>
        <taxon>Agaricales</taxon>
        <taxon>Pleurotineae</taxon>
        <taxon>Pleurotaceae</taxon>
        <taxon>Hohenbuehelia</taxon>
    </lineage>
</organism>
<dbReference type="Gene3D" id="1.20.1280.50">
    <property type="match status" value="1"/>
</dbReference>
<comment type="caution">
    <text evidence="1">The sequence shown here is derived from an EMBL/GenBank/DDBJ whole genome shotgun (WGS) entry which is preliminary data.</text>
</comment>
<proteinExistence type="predicted"/>
<evidence type="ECO:0008006" key="3">
    <source>
        <dbReference type="Google" id="ProtNLM"/>
    </source>
</evidence>
<protein>
    <recommendedName>
        <fullName evidence="3">F-box domain-containing protein</fullName>
    </recommendedName>
</protein>
<keyword evidence="2" id="KW-1185">Reference proteome</keyword>
<reference evidence="2" key="1">
    <citation type="submission" date="2024-06" db="EMBL/GenBank/DDBJ databases">
        <title>Multi-omics analyses provide insights into the biosynthesis of the anticancer antibiotic pleurotin in Hohenbuehelia grisea.</title>
        <authorList>
            <person name="Weaver J.A."/>
            <person name="Alberti F."/>
        </authorList>
    </citation>
    <scope>NUCLEOTIDE SEQUENCE [LARGE SCALE GENOMIC DNA]</scope>
    <source>
        <strain evidence="2">T-177</strain>
    </source>
</reference>
<name>A0ABR3JYH9_9AGAR</name>
<sequence length="453" mass="51608">MPAIIATLAPELLIQIFNDACAIDYSFLQLDYDPSLPLPPPTADHIDDLLALSQVCAQWRSILTIGMPELWSIFCIRRSDNYRKRQSWLPWLQLCLERSASSPLYIDIRAAHEGFRGHHLPPPAAEVMSLFLPHHPRWRIFQFVGCCGYCADLYCKSAWFRPIQRFDRLEVAYIDLSDGPVNDLHFHGAVLRSPRIRRYRQWSDPEGRRIPPAGIEYLGLGCLSLADAARAFECAKELRSVQFTLDYISPPFPDTRYTVALTRLHTLRVSIFNETNRLFDLLTLPSLRHLHISYDLEPNPLPVYAFGHLGRLLARSQCKIESLAIIADRTSAGDRAELLEILRDSQALQGVQDLHAPISHDEFLHLPPCMPRIRCLRVSQTVSRRKDLLHAVAAFGVSRISGRGSEHIDLPQPDDMLDQSTLDYFCTLNARLFLHNLLLVYNPPFVGVSFDPD</sequence>
<dbReference type="Proteomes" id="UP001556367">
    <property type="component" value="Unassembled WGS sequence"/>
</dbReference>
<evidence type="ECO:0000313" key="2">
    <source>
        <dbReference type="Proteomes" id="UP001556367"/>
    </source>
</evidence>
<gene>
    <name evidence="1" type="ORF">HGRIS_011882</name>
</gene>
<evidence type="ECO:0000313" key="1">
    <source>
        <dbReference type="EMBL" id="KAL0960250.1"/>
    </source>
</evidence>
<accession>A0ABR3JYH9</accession>
<dbReference type="EMBL" id="JASNQZ010000002">
    <property type="protein sequence ID" value="KAL0960250.1"/>
    <property type="molecule type" value="Genomic_DNA"/>
</dbReference>